<proteinExistence type="predicted"/>
<dbReference type="AlphaFoldDB" id="A0AA95KIZ6"/>
<dbReference type="InterPro" id="IPR036390">
    <property type="entry name" value="WH_DNA-bd_sf"/>
</dbReference>
<gene>
    <name evidence="6" type="ORF">QJT80_07820</name>
</gene>
<dbReference type="Gene3D" id="2.60.120.10">
    <property type="entry name" value="Jelly Rolls"/>
    <property type="match status" value="1"/>
</dbReference>
<dbReference type="SUPFAM" id="SSF51206">
    <property type="entry name" value="cAMP-binding domain-like"/>
    <property type="match status" value="1"/>
</dbReference>
<dbReference type="SMART" id="SM00100">
    <property type="entry name" value="cNMP"/>
    <property type="match status" value="1"/>
</dbReference>
<dbReference type="CDD" id="cd00038">
    <property type="entry name" value="CAP_ED"/>
    <property type="match status" value="1"/>
</dbReference>
<evidence type="ECO:0000256" key="2">
    <source>
        <dbReference type="ARBA" id="ARBA00023125"/>
    </source>
</evidence>
<sequence length="227" mass="25496">MKISDEMLALIRQNPLLHALDETQLSTLLSHARVYHLAEAQSLFHQGQAFNEWFICAQGYIKLLRLTAQGDEKIVEIIAAGHSFAEAVLFMRERHYPVHAVALKASVVVGIPAAPYAALLSNSPDTCFQLLAGLSKRVHGLLNEVERLSLRDATFRLVHWLLATQQQTQCNPIQLDIPKHVLASRLSITPETLSRILKRLSEQEIIQVQEHSILLLNLPALRLLSRV</sequence>
<dbReference type="InterPro" id="IPR018490">
    <property type="entry name" value="cNMP-bd_dom_sf"/>
</dbReference>
<name>A0AA95KIZ6_9GAMM</name>
<dbReference type="KEGG" id="tdu:QJT80_07820"/>
<protein>
    <submittedName>
        <fullName evidence="6">Crp/Fnr family transcriptional regulator</fullName>
    </submittedName>
</protein>
<dbReference type="EMBL" id="CP124755">
    <property type="protein sequence ID" value="WGZ89418.1"/>
    <property type="molecule type" value="Genomic_DNA"/>
</dbReference>
<dbReference type="PANTHER" id="PTHR24567:SF74">
    <property type="entry name" value="HTH-TYPE TRANSCRIPTIONAL REGULATOR ARCR"/>
    <property type="match status" value="1"/>
</dbReference>
<dbReference type="Pfam" id="PF00027">
    <property type="entry name" value="cNMP_binding"/>
    <property type="match status" value="1"/>
</dbReference>
<keyword evidence="2" id="KW-0238">DNA-binding</keyword>
<dbReference type="SMART" id="SM00419">
    <property type="entry name" value="HTH_CRP"/>
    <property type="match status" value="1"/>
</dbReference>
<evidence type="ECO:0000313" key="6">
    <source>
        <dbReference type="EMBL" id="WGZ89418.1"/>
    </source>
</evidence>
<accession>A0AA95KIZ6</accession>
<reference evidence="6" key="1">
    <citation type="journal article" date="2023" name="Int. J. Mol. Sci.">
        <title>Metagenomics Revealed a New Genus 'Candidatus Thiocaldithrix dubininis' gen. nov., sp. nov. and a New Species 'Candidatus Thiothrix putei' sp. nov. in the Family Thiotrichaceae, Some Members of Which Have Traits of Both Na+- and H+-Motive Energetics.</title>
        <authorList>
            <person name="Ravin N.V."/>
            <person name="Muntyan M.S."/>
            <person name="Smolyakov D.D."/>
            <person name="Rudenko T.S."/>
            <person name="Beletsky A.V."/>
            <person name="Mardanov A.V."/>
            <person name="Grabovich M.Y."/>
        </authorList>
    </citation>
    <scope>NUCLEOTIDE SEQUENCE</scope>
    <source>
        <strain evidence="6">GKL-01</strain>
    </source>
</reference>
<dbReference type="SUPFAM" id="SSF46785">
    <property type="entry name" value="Winged helix' DNA-binding domain"/>
    <property type="match status" value="1"/>
</dbReference>
<dbReference type="InterPro" id="IPR000595">
    <property type="entry name" value="cNMP-bd_dom"/>
</dbReference>
<organism evidence="6">
    <name type="scientific">Candidatus Thiocaldithrix dubininis</name>
    <dbReference type="NCBI Taxonomy" id="3080823"/>
    <lineage>
        <taxon>Bacteria</taxon>
        <taxon>Pseudomonadati</taxon>
        <taxon>Pseudomonadota</taxon>
        <taxon>Gammaproteobacteria</taxon>
        <taxon>Thiotrichales</taxon>
        <taxon>Thiotrichaceae</taxon>
        <taxon>Candidatus Thiocaldithrix</taxon>
    </lineage>
</organism>
<feature type="domain" description="Cyclic nucleotide-binding" evidence="4">
    <location>
        <begin position="16"/>
        <end position="137"/>
    </location>
</feature>
<dbReference type="Gene3D" id="1.10.10.10">
    <property type="entry name" value="Winged helix-like DNA-binding domain superfamily/Winged helix DNA-binding domain"/>
    <property type="match status" value="1"/>
</dbReference>
<dbReference type="InterPro" id="IPR050397">
    <property type="entry name" value="Env_Response_Regulators"/>
</dbReference>
<keyword evidence="1" id="KW-0805">Transcription regulation</keyword>
<dbReference type="Proteomes" id="UP001300672">
    <property type="component" value="Chromosome"/>
</dbReference>
<reference evidence="6" key="2">
    <citation type="submission" date="2023-04" db="EMBL/GenBank/DDBJ databases">
        <authorList>
            <person name="Beletskiy A.V."/>
            <person name="Mardanov A.V."/>
            <person name="Ravin N.V."/>
        </authorList>
    </citation>
    <scope>NUCLEOTIDE SEQUENCE</scope>
    <source>
        <strain evidence="6">GKL-01</strain>
    </source>
</reference>
<dbReference type="PROSITE" id="PS51063">
    <property type="entry name" value="HTH_CRP_2"/>
    <property type="match status" value="1"/>
</dbReference>
<dbReference type="InterPro" id="IPR012318">
    <property type="entry name" value="HTH_CRP"/>
</dbReference>
<dbReference type="GO" id="GO:0005829">
    <property type="term" value="C:cytosol"/>
    <property type="evidence" value="ECO:0007669"/>
    <property type="project" value="TreeGrafter"/>
</dbReference>
<dbReference type="GO" id="GO:0003677">
    <property type="term" value="F:DNA binding"/>
    <property type="evidence" value="ECO:0007669"/>
    <property type="project" value="UniProtKB-KW"/>
</dbReference>
<evidence type="ECO:0000256" key="1">
    <source>
        <dbReference type="ARBA" id="ARBA00023015"/>
    </source>
</evidence>
<evidence type="ECO:0000259" key="4">
    <source>
        <dbReference type="PROSITE" id="PS50042"/>
    </source>
</evidence>
<dbReference type="Pfam" id="PF13545">
    <property type="entry name" value="HTH_Crp_2"/>
    <property type="match status" value="1"/>
</dbReference>
<keyword evidence="3" id="KW-0804">Transcription</keyword>
<evidence type="ECO:0000256" key="3">
    <source>
        <dbReference type="ARBA" id="ARBA00023163"/>
    </source>
</evidence>
<dbReference type="GO" id="GO:0003700">
    <property type="term" value="F:DNA-binding transcription factor activity"/>
    <property type="evidence" value="ECO:0007669"/>
    <property type="project" value="TreeGrafter"/>
</dbReference>
<dbReference type="PROSITE" id="PS50042">
    <property type="entry name" value="CNMP_BINDING_3"/>
    <property type="match status" value="1"/>
</dbReference>
<dbReference type="InterPro" id="IPR014710">
    <property type="entry name" value="RmlC-like_jellyroll"/>
</dbReference>
<dbReference type="InterPro" id="IPR036388">
    <property type="entry name" value="WH-like_DNA-bd_sf"/>
</dbReference>
<evidence type="ECO:0000259" key="5">
    <source>
        <dbReference type="PROSITE" id="PS51063"/>
    </source>
</evidence>
<dbReference type="PANTHER" id="PTHR24567">
    <property type="entry name" value="CRP FAMILY TRANSCRIPTIONAL REGULATORY PROTEIN"/>
    <property type="match status" value="1"/>
</dbReference>
<feature type="domain" description="HTH crp-type" evidence="5">
    <location>
        <begin position="151"/>
        <end position="219"/>
    </location>
</feature>